<evidence type="ECO:0000256" key="1">
    <source>
        <dbReference type="ARBA" id="ARBA00022729"/>
    </source>
</evidence>
<comment type="similarity">
    <text evidence="2">Belongs to the MTB12 family.</text>
</comment>
<dbReference type="eggNOG" id="ENOG502ZR64">
    <property type="taxonomic scope" value="Bacteria"/>
</dbReference>
<accession>A0A076EYA0</accession>
<protein>
    <recommendedName>
        <fullName evidence="3">Low molecular weight antigen MTB12-like C-terminal domain-containing protein</fullName>
    </recommendedName>
</protein>
<evidence type="ECO:0000313" key="4">
    <source>
        <dbReference type="EMBL" id="AII10277.1"/>
    </source>
</evidence>
<organism evidence="4 5">
    <name type="scientific">Rhodococcus opacus</name>
    <name type="common">Nocardia opaca</name>
    <dbReference type="NCBI Taxonomy" id="37919"/>
    <lineage>
        <taxon>Bacteria</taxon>
        <taxon>Bacillati</taxon>
        <taxon>Actinomycetota</taxon>
        <taxon>Actinomycetes</taxon>
        <taxon>Mycobacteriales</taxon>
        <taxon>Nocardiaceae</taxon>
        <taxon>Rhodococcus</taxon>
    </lineage>
</organism>
<gene>
    <name evidence="4" type="ORF">EP51_38740</name>
</gene>
<name>A0A076EYA0_RHOOP</name>
<evidence type="ECO:0000259" key="3">
    <source>
        <dbReference type="Pfam" id="PF26580"/>
    </source>
</evidence>
<dbReference type="RefSeq" id="WP_037229516.1">
    <property type="nucleotide sequence ID" value="NZ_CP008947.1"/>
</dbReference>
<evidence type="ECO:0000256" key="2">
    <source>
        <dbReference type="ARBA" id="ARBA00093774"/>
    </source>
</evidence>
<dbReference type="AlphaFoldDB" id="A0A076EYA0"/>
<feature type="domain" description="Low molecular weight antigen MTB12-like C-terminal" evidence="3">
    <location>
        <begin position="57"/>
        <end position="166"/>
    </location>
</feature>
<dbReference type="PROSITE" id="PS51257">
    <property type="entry name" value="PROKAR_LIPOPROTEIN"/>
    <property type="match status" value="1"/>
</dbReference>
<dbReference type="Proteomes" id="UP000028488">
    <property type="component" value="Chromosome"/>
</dbReference>
<dbReference type="InterPro" id="IPR058644">
    <property type="entry name" value="Mtb12-like_C"/>
</dbReference>
<evidence type="ECO:0000313" key="5">
    <source>
        <dbReference type="Proteomes" id="UP000028488"/>
    </source>
</evidence>
<dbReference type="EMBL" id="CP008947">
    <property type="protein sequence ID" value="AII10277.1"/>
    <property type="molecule type" value="Genomic_DNA"/>
</dbReference>
<sequence>MIIRKPVNGTSFIGRSAVAVGAVVLALGMSACSSDDASDAAATTSAATSSAAAEAVAAPTSEELLGTLQLLVDPARPVDEKTAVVVDGDERRPNLEAMTAAMANYPVSFTVTDVQVEGDTATANVAIVSPHGTAAPTAWTWENVDGTWKVSDESTCTLLGMARAGCS</sequence>
<dbReference type="Pfam" id="PF26580">
    <property type="entry name" value="Mtb12_C"/>
    <property type="match status" value="1"/>
</dbReference>
<reference evidence="4 5" key="1">
    <citation type="submission" date="2014-07" db="EMBL/GenBank/DDBJ databases">
        <title>Genome Sequence of Rhodococcus opacus Strain R7, a Biodegrader of Mono- and Polycyclic Aromatic Hydrocarbons.</title>
        <authorList>
            <person name="Di Gennaro P."/>
            <person name="Zampolli J."/>
            <person name="Presti I."/>
            <person name="Cappelletti M."/>
            <person name="D'Ursi P."/>
            <person name="Orro A."/>
            <person name="Mezzelani A."/>
            <person name="Milanesi L."/>
        </authorList>
    </citation>
    <scope>NUCLEOTIDE SEQUENCE [LARGE SCALE GENOMIC DNA]</scope>
    <source>
        <strain evidence="4 5">R7</strain>
    </source>
</reference>
<keyword evidence="1" id="KW-0732">Signal</keyword>
<proteinExistence type="inferred from homology"/>